<evidence type="ECO:0000313" key="1">
    <source>
        <dbReference type="EMBL" id="MBC5733364.1"/>
    </source>
</evidence>
<proteinExistence type="predicted"/>
<dbReference type="Pfam" id="PF14276">
    <property type="entry name" value="DUF4363"/>
    <property type="match status" value="1"/>
</dbReference>
<reference evidence="1" key="1">
    <citation type="submission" date="2020-08" db="EMBL/GenBank/DDBJ databases">
        <title>Genome public.</title>
        <authorList>
            <person name="Liu C."/>
            <person name="Sun Q."/>
        </authorList>
    </citation>
    <scope>NUCLEOTIDE SEQUENCE</scope>
    <source>
        <strain evidence="1">NSJ-51</strain>
    </source>
</reference>
<dbReference type="RefSeq" id="WP_186907264.1">
    <property type="nucleotide sequence ID" value="NZ_JACOPP010000006.1"/>
</dbReference>
<dbReference type="EMBL" id="JACOPP010000006">
    <property type="protein sequence ID" value="MBC5733364.1"/>
    <property type="molecule type" value="Genomic_DNA"/>
</dbReference>
<name>A0A8J6JEU5_9FIRM</name>
<sequence length="126" mass="14319">MKRLWIAAAILAALFCATLLNSWYLRGFTRELTGLLEQAEALAEAGDWERADLLTRSAFEHWSSRDGYLHVTLRHSDTDLIHVGFQEVLEFIECQEGGEYSAANARLAAQIQLIYESEQLTLKNVF</sequence>
<keyword evidence="2" id="KW-1185">Reference proteome</keyword>
<organism evidence="1 2">
    <name type="scientific">Lawsonibacter hominis</name>
    <dbReference type="NCBI Taxonomy" id="2763053"/>
    <lineage>
        <taxon>Bacteria</taxon>
        <taxon>Bacillati</taxon>
        <taxon>Bacillota</taxon>
        <taxon>Clostridia</taxon>
        <taxon>Eubacteriales</taxon>
        <taxon>Oscillospiraceae</taxon>
        <taxon>Lawsonibacter</taxon>
    </lineage>
</organism>
<comment type="caution">
    <text evidence="1">The sequence shown here is derived from an EMBL/GenBank/DDBJ whole genome shotgun (WGS) entry which is preliminary data.</text>
</comment>
<protein>
    <submittedName>
        <fullName evidence="1">DUF4363 family protein</fullName>
    </submittedName>
</protein>
<evidence type="ECO:0000313" key="2">
    <source>
        <dbReference type="Proteomes" id="UP000661435"/>
    </source>
</evidence>
<dbReference type="Proteomes" id="UP000661435">
    <property type="component" value="Unassembled WGS sequence"/>
</dbReference>
<accession>A0A8J6JEU5</accession>
<dbReference type="AlphaFoldDB" id="A0A8J6JEU5"/>
<dbReference type="InterPro" id="IPR025373">
    <property type="entry name" value="DUF4363"/>
</dbReference>
<gene>
    <name evidence="1" type="ORF">H8S57_06450</name>
</gene>